<dbReference type="SUPFAM" id="SSF56219">
    <property type="entry name" value="DNase I-like"/>
    <property type="match status" value="1"/>
</dbReference>
<dbReference type="SUPFAM" id="SSF49562">
    <property type="entry name" value="C2 domain (Calcium/lipid-binding domain, CaLB)"/>
    <property type="match status" value="1"/>
</dbReference>
<dbReference type="InterPro" id="IPR046985">
    <property type="entry name" value="IP5"/>
</dbReference>
<dbReference type="SMART" id="SM00128">
    <property type="entry name" value="IPPc"/>
    <property type="match status" value="1"/>
</dbReference>
<feature type="region of interest" description="Disordered" evidence="1">
    <location>
        <begin position="421"/>
        <end position="443"/>
    </location>
</feature>
<feature type="domain" description="Inositol polyphosphate-related phosphatase" evidence="2">
    <location>
        <begin position="23"/>
        <end position="380"/>
    </location>
</feature>
<dbReference type="GO" id="GO:0046856">
    <property type="term" value="P:phosphatidylinositol dephosphorylation"/>
    <property type="evidence" value="ECO:0007669"/>
    <property type="project" value="InterPro"/>
</dbReference>
<reference evidence="3" key="1">
    <citation type="submission" date="2021-01" db="EMBL/GenBank/DDBJ databases">
        <authorList>
            <person name="Corre E."/>
            <person name="Pelletier E."/>
            <person name="Niang G."/>
            <person name="Scheremetjew M."/>
            <person name="Finn R."/>
            <person name="Kale V."/>
            <person name="Holt S."/>
            <person name="Cochrane G."/>
            <person name="Meng A."/>
            <person name="Brown T."/>
            <person name="Cohen L."/>
        </authorList>
    </citation>
    <scope>NUCLEOTIDE SEQUENCE</scope>
    <source>
        <strain evidence="3">UTEX LB 985</strain>
    </source>
</reference>
<name>A0A7S2CZ95_9EUKA</name>
<evidence type="ECO:0000256" key="1">
    <source>
        <dbReference type="SAM" id="MobiDB-lite"/>
    </source>
</evidence>
<dbReference type="Gene3D" id="2.60.40.150">
    <property type="entry name" value="C2 domain"/>
    <property type="match status" value="1"/>
</dbReference>
<dbReference type="PANTHER" id="PTHR11200:SF275">
    <property type="entry name" value="LD06095P"/>
    <property type="match status" value="1"/>
</dbReference>
<dbReference type="PANTHER" id="PTHR11200">
    <property type="entry name" value="INOSITOL 5-PHOSPHATASE"/>
    <property type="match status" value="1"/>
</dbReference>
<dbReference type="EMBL" id="HBGU01023315">
    <property type="protein sequence ID" value="CAD9439765.1"/>
    <property type="molecule type" value="Transcribed_RNA"/>
</dbReference>
<dbReference type="InterPro" id="IPR000300">
    <property type="entry name" value="IPPc"/>
</dbReference>
<protein>
    <recommendedName>
        <fullName evidence="2">Inositol polyphosphate-related phosphatase domain-containing protein</fullName>
    </recommendedName>
</protein>
<dbReference type="Pfam" id="PF22669">
    <property type="entry name" value="Exo_endo_phos2"/>
    <property type="match status" value="1"/>
</dbReference>
<dbReference type="AlphaFoldDB" id="A0A7S2CZ95"/>
<evidence type="ECO:0000313" key="3">
    <source>
        <dbReference type="EMBL" id="CAD9439765.1"/>
    </source>
</evidence>
<proteinExistence type="predicted"/>
<evidence type="ECO:0000259" key="2">
    <source>
        <dbReference type="SMART" id="SM00128"/>
    </source>
</evidence>
<dbReference type="GO" id="GO:0004439">
    <property type="term" value="F:phosphatidylinositol-4,5-bisphosphate 5-phosphatase activity"/>
    <property type="evidence" value="ECO:0007669"/>
    <property type="project" value="TreeGrafter"/>
</dbReference>
<sequence>MTWPTAPRSALAGVEPEKPPARMGIEILVYSWNVGNARPNPSEIEEWLPDHGGTYDLVVVGTQENDFDFKAKAVADDDDDEEEADSKNISPEGVALKPDDRASHQISRAAKERAAKAYSKMDSPWDKMVSERLGPGYMVVQHKSMREMRLTIYAKKEHLRGTVKCITGVQTGQSACGIGSIIANKGGLLIKLEFGQTTLAFISCHLAAHAHKLQRRNADCQEILQETQWSAGHPLVDCAHEFDHLFWIGDLNYRIDLGAVSDTPEEERFARVSNLIDVGDWGALMAADQLTTCQEKGEAFAGFQEGKYEFAPTFKVERKPGTIYKSSRIPSYCDRILWKSMPSLSGNVKQSFLKSSINVTTSDHKPVFSAFTVTPSSTITPTKDGALPPLIQFEHASVDGLSGTDRTYLVFLTNPAGLLGSTKEKPSRSQSSMSKRSSTAPNRLTVEWSAEQCPLLRPMVHDVAELSRATLIVAVYDADVLSKDDLLGVALIPLGRKDGAAAAGGESYEIDVNMPLVKGCVSADKGTFTAKLSVTYGRKLGPALESAVGITDVRLAQGGGCCALQ</sequence>
<accession>A0A7S2CZ95</accession>
<dbReference type="InterPro" id="IPR035892">
    <property type="entry name" value="C2_domain_sf"/>
</dbReference>
<feature type="region of interest" description="Disordered" evidence="1">
    <location>
        <begin position="75"/>
        <end position="103"/>
    </location>
</feature>
<dbReference type="CDD" id="cd00030">
    <property type="entry name" value="C2"/>
    <property type="match status" value="1"/>
</dbReference>
<feature type="compositionally biased region" description="Low complexity" evidence="1">
    <location>
        <begin position="428"/>
        <end position="438"/>
    </location>
</feature>
<dbReference type="Gene3D" id="3.60.10.10">
    <property type="entry name" value="Endonuclease/exonuclease/phosphatase"/>
    <property type="match status" value="1"/>
</dbReference>
<organism evidence="3">
    <name type="scientific">Haptolina brevifila</name>
    <dbReference type="NCBI Taxonomy" id="156173"/>
    <lineage>
        <taxon>Eukaryota</taxon>
        <taxon>Haptista</taxon>
        <taxon>Haptophyta</taxon>
        <taxon>Prymnesiophyceae</taxon>
        <taxon>Prymnesiales</taxon>
        <taxon>Prymnesiaceae</taxon>
        <taxon>Haptolina</taxon>
    </lineage>
</organism>
<gene>
    <name evidence="3" type="ORF">CBRE1094_LOCUS12696</name>
</gene>
<dbReference type="InterPro" id="IPR036691">
    <property type="entry name" value="Endo/exonu/phosph_ase_sf"/>
</dbReference>